<dbReference type="AlphaFoldDB" id="A0A2P5D247"/>
<dbReference type="OrthoDB" id="1523883at2759"/>
<keyword evidence="1" id="KW-0808">Transferase</keyword>
<dbReference type="GO" id="GO:0008168">
    <property type="term" value="F:methyltransferase activity"/>
    <property type="evidence" value="ECO:0007669"/>
    <property type="project" value="UniProtKB-KW"/>
</dbReference>
<proteinExistence type="predicted"/>
<gene>
    <name evidence="1" type="ORF">PanWU01x14_103410</name>
</gene>
<protein>
    <submittedName>
        <fullName evidence="1">SAM dependent carboxyl methyltransferase</fullName>
    </submittedName>
</protein>
<keyword evidence="2" id="KW-1185">Reference proteome</keyword>
<organism evidence="1 2">
    <name type="scientific">Parasponia andersonii</name>
    <name type="common">Sponia andersonii</name>
    <dbReference type="NCBI Taxonomy" id="3476"/>
    <lineage>
        <taxon>Eukaryota</taxon>
        <taxon>Viridiplantae</taxon>
        <taxon>Streptophyta</taxon>
        <taxon>Embryophyta</taxon>
        <taxon>Tracheophyta</taxon>
        <taxon>Spermatophyta</taxon>
        <taxon>Magnoliopsida</taxon>
        <taxon>eudicotyledons</taxon>
        <taxon>Gunneridae</taxon>
        <taxon>Pentapetalae</taxon>
        <taxon>rosids</taxon>
        <taxon>fabids</taxon>
        <taxon>Rosales</taxon>
        <taxon>Cannabaceae</taxon>
        <taxon>Parasponia</taxon>
    </lineage>
</organism>
<evidence type="ECO:0000313" key="2">
    <source>
        <dbReference type="Proteomes" id="UP000237105"/>
    </source>
</evidence>
<dbReference type="Proteomes" id="UP000237105">
    <property type="component" value="Unassembled WGS sequence"/>
</dbReference>
<dbReference type="GO" id="GO:0032259">
    <property type="term" value="P:methylation"/>
    <property type="evidence" value="ECO:0007669"/>
    <property type="project" value="UniProtKB-KW"/>
</dbReference>
<evidence type="ECO:0000313" key="1">
    <source>
        <dbReference type="EMBL" id="PON67360.1"/>
    </source>
</evidence>
<comment type="caution">
    <text evidence="1">The sequence shown here is derived from an EMBL/GenBank/DDBJ whole genome shotgun (WGS) entry which is preliminary data.</text>
</comment>
<dbReference type="InterPro" id="IPR042086">
    <property type="entry name" value="MeTrfase_capping"/>
</dbReference>
<sequence length="56" mass="6747">MKHLRAAWEVKLSRHFGSEIFDKVFERIREKSIQNSKKIESSTRDRSQLFVALKRK</sequence>
<dbReference type="EMBL" id="JXTB01000072">
    <property type="protein sequence ID" value="PON67360.1"/>
    <property type="molecule type" value="Genomic_DNA"/>
</dbReference>
<name>A0A2P5D247_PARAD</name>
<accession>A0A2P5D247</accession>
<reference evidence="2" key="1">
    <citation type="submission" date="2016-06" db="EMBL/GenBank/DDBJ databases">
        <title>Parallel loss of symbiosis genes in relatives of nitrogen-fixing non-legume Parasponia.</title>
        <authorList>
            <person name="Van Velzen R."/>
            <person name="Holmer R."/>
            <person name="Bu F."/>
            <person name="Rutten L."/>
            <person name="Van Zeijl A."/>
            <person name="Liu W."/>
            <person name="Santuari L."/>
            <person name="Cao Q."/>
            <person name="Sharma T."/>
            <person name="Shen D."/>
            <person name="Roswanjaya Y."/>
            <person name="Wardhani T."/>
            <person name="Kalhor M.S."/>
            <person name="Jansen J."/>
            <person name="Van den Hoogen J."/>
            <person name="Gungor B."/>
            <person name="Hartog M."/>
            <person name="Hontelez J."/>
            <person name="Verver J."/>
            <person name="Yang W.-C."/>
            <person name="Schijlen E."/>
            <person name="Repin R."/>
            <person name="Schilthuizen M."/>
            <person name="Schranz E."/>
            <person name="Heidstra R."/>
            <person name="Miyata K."/>
            <person name="Fedorova E."/>
            <person name="Kohlen W."/>
            <person name="Bisseling T."/>
            <person name="Smit S."/>
            <person name="Geurts R."/>
        </authorList>
    </citation>
    <scope>NUCLEOTIDE SEQUENCE [LARGE SCALE GENOMIC DNA]</scope>
    <source>
        <strain evidence="2">cv. WU1-14</strain>
    </source>
</reference>
<dbReference type="Gene3D" id="1.10.1200.270">
    <property type="entry name" value="Methyltransferase, alpha-helical capping domain"/>
    <property type="match status" value="1"/>
</dbReference>
<keyword evidence="1" id="KW-0489">Methyltransferase</keyword>